<evidence type="ECO:0000313" key="5">
    <source>
        <dbReference type="Proteomes" id="UP000316988"/>
    </source>
</evidence>
<name>A0A554S883_9ACTN</name>
<protein>
    <submittedName>
        <fullName evidence="4">MmgE/PrpD family protein</fullName>
    </submittedName>
</protein>
<dbReference type="InterPro" id="IPR045336">
    <property type="entry name" value="MmgE_PrpD_N"/>
</dbReference>
<dbReference type="InterPro" id="IPR005656">
    <property type="entry name" value="MmgE_PrpD"/>
</dbReference>
<accession>A0A554S883</accession>
<dbReference type="PANTHER" id="PTHR16943">
    <property type="entry name" value="2-METHYLCITRATE DEHYDRATASE-RELATED"/>
    <property type="match status" value="1"/>
</dbReference>
<feature type="domain" description="MmgE/PrpD C-terminal" evidence="3">
    <location>
        <begin position="274"/>
        <end position="425"/>
    </location>
</feature>
<dbReference type="InterPro" id="IPR042188">
    <property type="entry name" value="MmgE/PrpD_sf_2"/>
</dbReference>
<sequence>MLTAGNHSATIRAMDASQAFPSAEHTQSAVSALAEMAVALRRTGPEPALTDRARLLLTDLVGVTVAGLRTREITALRETATSTHRDIGDDLLVSAIAACMLELDEGNKYATGHPAAHVVFAALASCGPETTGDELVTAIIAGYEIAARFGYATRRDPRWHTHGHWGATGAAAAATLLRGGDAPQVAAAIDAVGGLLQVTPWSTVLTGDFTRNLWIARANSAGLDAARLAMAGLVENQGSVHHSLGEIVGELHPAFLTEDLGRRWLVHEGYLKLHSCCSYTHAAVDLALALRERWEDPADIAEVHVAIHSLAAPLFQRHPHNRLSAMFSLPFVVSTAVVSGRVTPDVMDPASPAFASAETFSGRVTVEARSDLDAELPHRRIAEVELIGVDGTVVSAAQSNPVGDTAHLPLDTDAVLEKLGGLIGPTDAQLVRRVIDQLPGATPACATLEQLRPVWGCLPIG</sequence>
<dbReference type="InterPro" id="IPR045337">
    <property type="entry name" value="MmgE_PrpD_C"/>
</dbReference>
<dbReference type="Gene3D" id="1.10.4100.10">
    <property type="entry name" value="2-methylcitrate dehydratase PrpD"/>
    <property type="match status" value="1"/>
</dbReference>
<reference evidence="4 5" key="1">
    <citation type="submission" date="2019-07" db="EMBL/GenBank/DDBJ databases">
        <authorList>
            <person name="Zhao L.H."/>
        </authorList>
    </citation>
    <scope>NUCLEOTIDE SEQUENCE [LARGE SCALE GENOMIC DNA]</scope>
    <source>
        <strain evidence="4 5">Co35</strain>
    </source>
</reference>
<dbReference type="InterPro" id="IPR042183">
    <property type="entry name" value="MmgE/PrpD_sf_1"/>
</dbReference>
<evidence type="ECO:0000256" key="1">
    <source>
        <dbReference type="ARBA" id="ARBA00006174"/>
    </source>
</evidence>
<dbReference type="Gene3D" id="3.30.1330.120">
    <property type="entry name" value="2-methylcitrate dehydratase PrpD"/>
    <property type="match status" value="1"/>
</dbReference>
<dbReference type="Pfam" id="PF03972">
    <property type="entry name" value="MmgE_PrpD_N"/>
    <property type="match status" value="1"/>
</dbReference>
<comment type="caution">
    <text evidence="4">The sequence shown here is derived from an EMBL/GenBank/DDBJ whole genome shotgun (WGS) entry which is preliminary data.</text>
</comment>
<dbReference type="InterPro" id="IPR036148">
    <property type="entry name" value="MmgE/PrpD_sf"/>
</dbReference>
<gene>
    <name evidence="4" type="ORF">FNM00_11485</name>
</gene>
<comment type="similarity">
    <text evidence="1">Belongs to the PrpD family.</text>
</comment>
<dbReference type="SUPFAM" id="SSF103378">
    <property type="entry name" value="2-methylcitrate dehydratase PrpD"/>
    <property type="match status" value="1"/>
</dbReference>
<dbReference type="AlphaFoldDB" id="A0A554S883"/>
<dbReference type="GO" id="GO:0016829">
    <property type="term" value="F:lyase activity"/>
    <property type="evidence" value="ECO:0007669"/>
    <property type="project" value="InterPro"/>
</dbReference>
<dbReference type="OrthoDB" id="9797528at2"/>
<evidence type="ECO:0000313" key="4">
    <source>
        <dbReference type="EMBL" id="TSD62570.1"/>
    </source>
</evidence>
<keyword evidence="5" id="KW-1185">Reference proteome</keyword>
<proteinExistence type="inferred from homology"/>
<dbReference type="EMBL" id="VLNT01000008">
    <property type="protein sequence ID" value="TSD62570.1"/>
    <property type="molecule type" value="Genomic_DNA"/>
</dbReference>
<feature type="domain" description="MmgE/PrpD N-terminal" evidence="2">
    <location>
        <begin position="32"/>
        <end position="233"/>
    </location>
</feature>
<dbReference type="Pfam" id="PF19305">
    <property type="entry name" value="MmgE_PrpD_C"/>
    <property type="match status" value="1"/>
</dbReference>
<organism evidence="4 5">
    <name type="scientific">Aeromicrobium piscarium</name>
    <dbReference type="NCBI Taxonomy" id="2590901"/>
    <lineage>
        <taxon>Bacteria</taxon>
        <taxon>Bacillati</taxon>
        <taxon>Actinomycetota</taxon>
        <taxon>Actinomycetes</taxon>
        <taxon>Propionibacteriales</taxon>
        <taxon>Nocardioidaceae</taxon>
        <taxon>Aeromicrobium</taxon>
    </lineage>
</organism>
<dbReference type="PANTHER" id="PTHR16943:SF8">
    <property type="entry name" value="2-METHYLCITRATE DEHYDRATASE"/>
    <property type="match status" value="1"/>
</dbReference>
<evidence type="ECO:0000259" key="2">
    <source>
        <dbReference type="Pfam" id="PF03972"/>
    </source>
</evidence>
<evidence type="ECO:0000259" key="3">
    <source>
        <dbReference type="Pfam" id="PF19305"/>
    </source>
</evidence>
<dbReference type="Proteomes" id="UP000316988">
    <property type="component" value="Unassembled WGS sequence"/>
</dbReference>